<evidence type="ECO:0000256" key="1">
    <source>
        <dbReference type="SAM" id="MobiDB-lite"/>
    </source>
</evidence>
<dbReference type="Pfam" id="PF03372">
    <property type="entry name" value="Exo_endo_phos"/>
    <property type="match status" value="1"/>
</dbReference>
<protein>
    <submittedName>
        <fullName evidence="4">Endonuclease/exonuclease/phosphatase family protein</fullName>
    </submittedName>
</protein>
<dbReference type="EMBL" id="CP114040">
    <property type="protein sequence ID" value="WAS96972.1"/>
    <property type="molecule type" value="Genomic_DNA"/>
</dbReference>
<keyword evidence="2" id="KW-0732">Signal</keyword>
<feature type="chain" id="PRO_5045465735" evidence="2">
    <location>
        <begin position="25"/>
        <end position="379"/>
    </location>
</feature>
<evidence type="ECO:0000313" key="4">
    <source>
        <dbReference type="EMBL" id="WAS96972.1"/>
    </source>
</evidence>
<keyword evidence="5" id="KW-1185">Reference proteome</keyword>
<dbReference type="InterPro" id="IPR005135">
    <property type="entry name" value="Endo/exonuclease/phosphatase"/>
</dbReference>
<evidence type="ECO:0000259" key="3">
    <source>
        <dbReference type="Pfam" id="PF03372"/>
    </source>
</evidence>
<dbReference type="Proteomes" id="UP001164459">
    <property type="component" value="Chromosome"/>
</dbReference>
<keyword evidence="4" id="KW-0255">Endonuclease</keyword>
<name>A0ABY7HCH9_9BACT</name>
<dbReference type="PANTHER" id="PTHR14859:SF15">
    <property type="entry name" value="ENDONUCLEASE_EXONUCLEASE_PHOSPHATASE DOMAIN-CONTAINING PROTEIN"/>
    <property type="match status" value="1"/>
</dbReference>
<keyword evidence="4" id="KW-0540">Nuclease</keyword>
<gene>
    <name evidence="4" type="ORF">O0S08_12555</name>
</gene>
<dbReference type="GO" id="GO:0004519">
    <property type="term" value="F:endonuclease activity"/>
    <property type="evidence" value="ECO:0007669"/>
    <property type="project" value="UniProtKB-KW"/>
</dbReference>
<feature type="signal peptide" evidence="2">
    <location>
        <begin position="1"/>
        <end position="24"/>
    </location>
</feature>
<sequence length="379" mass="40158">MPALRARLAWLVLAACDAPSGSDAARTADTPPADLPAIPRDPPAAPTRARPTRAPEPPRTASSVDPFVEFPYAPGPPDLGARLCAEAADPAGAPDKVFLHCALEGGSFAPPAVAPRDELVVLAWNLERGLKIDDQIAALTAGDELPAADVLLLSELDRGCSRTGGRAIAWELAAALRMNFVFGVEFVELPRQGGPGGTIVDTCEHGNAILSRYPIGAVELVRHAVHKSWYDSDEPRLGGRMFLKADLAVGTRRLGVYSLHFESGAGDGAYRAAQAIELAEHGLRQPHRVVLGGDMNAALYFLDLGASRSEETTRPLLDRGWLDAHRSLPGSQRVTHHPGLVLDLLFSSGPFTSAPGLCSLADCPDLSDHAPIWATVALE</sequence>
<evidence type="ECO:0000313" key="5">
    <source>
        <dbReference type="Proteomes" id="UP001164459"/>
    </source>
</evidence>
<feature type="region of interest" description="Disordered" evidence="1">
    <location>
        <begin position="20"/>
        <end position="67"/>
    </location>
</feature>
<keyword evidence="4" id="KW-0378">Hydrolase</keyword>
<dbReference type="InterPro" id="IPR036691">
    <property type="entry name" value="Endo/exonu/phosph_ase_sf"/>
</dbReference>
<feature type="domain" description="Endonuclease/exonuclease/phosphatase" evidence="3">
    <location>
        <begin position="123"/>
        <end position="369"/>
    </location>
</feature>
<dbReference type="PANTHER" id="PTHR14859">
    <property type="entry name" value="CALCOFLUOR WHITE HYPERSENSITIVE PROTEIN PRECURSOR"/>
    <property type="match status" value="1"/>
</dbReference>
<dbReference type="RefSeq" id="WP_269039335.1">
    <property type="nucleotide sequence ID" value="NZ_CP114040.1"/>
</dbReference>
<dbReference type="SUPFAM" id="SSF56219">
    <property type="entry name" value="DNase I-like"/>
    <property type="match status" value="1"/>
</dbReference>
<organism evidence="4 5">
    <name type="scientific">Nannocystis punicea</name>
    <dbReference type="NCBI Taxonomy" id="2995304"/>
    <lineage>
        <taxon>Bacteria</taxon>
        <taxon>Pseudomonadati</taxon>
        <taxon>Myxococcota</taxon>
        <taxon>Polyangia</taxon>
        <taxon>Nannocystales</taxon>
        <taxon>Nannocystaceae</taxon>
        <taxon>Nannocystis</taxon>
    </lineage>
</organism>
<accession>A0ABY7HCH9</accession>
<dbReference type="InterPro" id="IPR051916">
    <property type="entry name" value="GPI-anchor_lipid_remodeler"/>
</dbReference>
<proteinExistence type="predicted"/>
<reference evidence="4" key="1">
    <citation type="submission" date="2022-11" db="EMBL/GenBank/DDBJ databases">
        <title>Minimal conservation of predation-associated metabolite biosynthetic gene clusters underscores biosynthetic potential of Myxococcota including descriptions for ten novel species: Archangium lansinium sp. nov., Myxococcus landrumus sp. nov., Nannocystis bai.</title>
        <authorList>
            <person name="Ahearne A."/>
            <person name="Stevens C."/>
            <person name="Dowd S."/>
        </authorList>
    </citation>
    <scope>NUCLEOTIDE SEQUENCE</scope>
    <source>
        <strain evidence="4">Fl3</strain>
    </source>
</reference>
<evidence type="ECO:0000256" key="2">
    <source>
        <dbReference type="SAM" id="SignalP"/>
    </source>
</evidence>
<dbReference type="Gene3D" id="3.60.10.10">
    <property type="entry name" value="Endonuclease/exonuclease/phosphatase"/>
    <property type="match status" value="1"/>
</dbReference>
<feature type="compositionally biased region" description="Low complexity" evidence="1">
    <location>
        <begin position="23"/>
        <end position="38"/>
    </location>
</feature>